<feature type="domain" description="Clu" evidence="3">
    <location>
        <begin position="421"/>
        <end position="700"/>
    </location>
</feature>
<feature type="compositionally biased region" description="Polar residues" evidence="2">
    <location>
        <begin position="642"/>
        <end position="654"/>
    </location>
</feature>
<gene>
    <name evidence="4" type="ORF">BN9_126050</name>
</gene>
<dbReference type="Proteomes" id="UP000053237">
    <property type="component" value="Unassembled WGS sequence"/>
</dbReference>
<dbReference type="SUPFAM" id="SSF103107">
    <property type="entry name" value="Hypothetical protein c14orf129, hspc210"/>
    <property type="match status" value="1"/>
</dbReference>
<dbReference type="OrthoDB" id="1414216at2759"/>
<dbReference type="InterPro" id="IPR019734">
    <property type="entry name" value="TPR_rpt"/>
</dbReference>
<evidence type="ECO:0000256" key="2">
    <source>
        <dbReference type="SAM" id="MobiDB-lite"/>
    </source>
</evidence>
<dbReference type="InterPro" id="IPR011990">
    <property type="entry name" value="TPR-like_helical_dom_sf"/>
</dbReference>
<dbReference type="InterPro" id="IPR028275">
    <property type="entry name" value="CLU_N"/>
</dbReference>
<proteinExistence type="predicted"/>
<evidence type="ECO:0000256" key="1">
    <source>
        <dbReference type="ARBA" id="ARBA00022490"/>
    </source>
</evidence>
<dbReference type="PANTHER" id="PTHR12601:SF6">
    <property type="entry name" value="CLUSTERED MITOCHONDRIA PROTEIN HOMOLOG"/>
    <property type="match status" value="1"/>
</dbReference>
<reference evidence="4 5" key="1">
    <citation type="submission" date="2012-05" db="EMBL/GenBank/DDBJ databases">
        <title>Recombination and specialization in a pathogen metapopulation.</title>
        <authorList>
            <person name="Gardiner A."/>
            <person name="Kemen E."/>
            <person name="Schultz-Larsen T."/>
            <person name="MacLean D."/>
            <person name="Van Oosterhout C."/>
            <person name="Jones J.D.G."/>
        </authorList>
    </citation>
    <scope>NUCLEOTIDE SEQUENCE [LARGE SCALE GENOMIC DNA]</scope>
    <source>
        <strain evidence="4 5">Ac Nc2</strain>
    </source>
</reference>
<dbReference type="InterPro" id="IPR033646">
    <property type="entry name" value="CLU-central"/>
</dbReference>
<feature type="region of interest" description="Disordered" evidence="2">
    <location>
        <begin position="1"/>
        <end position="29"/>
    </location>
</feature>
<dbReference type="InterPro" id="IPR023231">
    <property type="entry name" value="GSKIP_dom_sf"/>
</dbReference>
<dbReference type="InterPro" id="IPR027523">
    <property type="entry name" value="CLU_prot"/>
</dbReference>
<dbReference type="Pfam" id="PF13374">
    <property type="entry name" value="TPR_10"/>
    <property type="match status" value="1"/>
</dbReference>
<feature type="region of interest" description="Disordered" evidence="2">
    <location>
        <begin position="632"/>
        <end position="656"/>
    </location>
</feature>
<accession>A0A024GVW2</accession>
<evidence type="ECO:0000313" key="4">
    <source>
        <dbReference type="EMBL" id="CCI50622.1"/>
    </source>
</evidence>
<feature type="compositionally biased region" description="Polar residues" evidence="2">
    <location>
        <begin position="9"/>
        <end position="24"/>
    </location>
</feature>
<feature type="region of interest" description="Disordered" evidence="2">
    <location>
        <begin position="963"/>
        <end position="987"/>
    </location>
</feature>
<dbReference type="InParanoid" id="A0A024GVW2"/>
<name>A0A024GVW2_9STRA</name>
<comment type="caution">
    <text evidence="4">The sequence shown here is derived from an EMBL/GenBank/DDBJ whole genome shotgun (WGS) entry which is preliminary data.</text>
</comment>
<evidence type="ECO:0000259" key="3">
    <source>
        <dbReference type="PROSITE" id="PS51823"/>
    </source>
</evidence>
<dbReference type="SUPFAM" id="SSF48452">
    <property type="entry name" value="TPR-like"/>
    <property type="match status" value="1"/>
</dbReference>
<feature type="region of interest" description="Disordered" evidence="2">
    <location>
        <begin position="747"/>
        <end position="799"/>
    </location>
</feature>
<dbReference type="Pfam" id="PF13424">
    <property type="entry name" value="TPR_12"/>
    <property type="match status" value="1"/>
</dbReference>
<dbReference type="GO" id="GO:0005737">
    <property type="term" value="C:cytoplasm"/>
    <property type="evidence" value="ECO:0007669"/>
    <property type="project" value="TreeGrafter"/>
</dbReference>
<dbReference type="Gene3D" id="1.25.40.10">
    <property type="entry name" value="Tetratricopeptide repeat domain"/>
    <property type="match status" value="1"/>
</dbReference>
<keyword evidence="1" id="KW-0963">Cytoplasm</keyword>
<dbReference type="CDD" id="cd15466">
    <property type="entry name" value="CLU-central"/>
    <property type="match status" value="1"/>
</dbReference>
<protein>
    <recommendedName>
        <fullName evidence="3">Clu domain-containing protein</fullName>
    </recommendedName>
</protein>
<dbReference type="STRING" id="65357.A0A024GVW2"/>
<dbReference type="PROSITE" id="PS51823">
    <property type="entry name" value="CLU"/>
    <property type="match status" value="1"/>
</dbReference>
<feature type="compositionally biased region" description="Basic and acidic residues" evidence="2">
    <location>
        <begin position="964"/>
        <end position="975"/>
    </location>
</feature>
<dbReference type="Pfam" id="PF15044">
    <property type="entry name" value="CLU_N"/>
    <property type="match status" value="1"/>
</dbReference>
<organism evidence="4 5">
    <name type="scientific">Albugo candida</name>
    <dbReference type="NCBI Taxonomy" id="65357"/>
    <lineage>
        <taxon>Eukaryota</taxon>
        <taxon>Sar</taxon>
        <taxon>Stramenopiles</taxon>
        <taxon>Oomycota</taxon>
        <taxon>Peronosporomycetes</taxon>
        <taxon>Albuginales</taxon>
        <taxon>Albuginaceae</taxon>
        <taxon>Albugo</taxon>
    </lineage>
</organism>
<dbReference type="Pfam" id="PF12807">
    <property type="entry name" value="eIF3_p135"/>
    <property type="match status" value="1"/>
</dbReference>
<keyword evidence="5" id="KW-1185">Reference proteome</keyword>
<dbReference type="PANTHER" id="PTHR12601">
    <property type="entry name" value="EUKARYOTIC TRANSLATION INITIATION FACTOR 3 SUBUNIT EIF-3"/>
    <property type="match status" value="1"/>
</dbReference>
<dbReference type="EMBL" id="CAIX01000874">
    <property type="protein sequence ID" value="CCI50622.1"/>
    <property type="molecule type" value="Genomic_DNA"/>
</dbReference>
<evidence type="ECO:0000313" key="5">
    <source>
        <dbReference type="Proteomes" id="UP000053237"/>
    </source>
</evidence>
<dbReference type="Pfam" id="PF13236">
    <property type="entry name" value="CLU"/>
    <property type="match status" value="1"/>
</dbReference>
<feature type="compositionally biased region" description="Basic and acidic residues" evidence="2">
    <location>
        <begin position="747"/>
        <end position="768"/>
    </location>
</feature>
<feature type="region of interest" description="Disordered" evidence="2">
    <location>
        <begin position="167"/>
        <end position="197"/>
    </location>
</feature>
<feature type="compositionally biased region" description="Polar residues" evidence="2">
    <location>
        <begin position="976"/>
        <end position="987"/>
    </location>
</feature>
<sequence>MGEAKTEQLDSTPPVSLPSASPITEQRGLSADDVDLHKTMEELEDPGFSLYVFPPNCTTESDRILLEHVTAADTVLSLRQLVAEHPQVAAYTCYHLEADINKEGEQQCITLNDFVELGEYPEIIDHAEIKMVLEKYDARKARQHVGRFREMLINPPIPQAVLTESNQTTIGKKARTKSIRSSRDGKLSTKKKKGTLKSEDGLETKIATSMSSLHADQKESLSYGNADIPSKLSQVSDKVHSTLDQIQIPVGNNLGDYYTMTTSGEDLFKSEKSAIGHEEDGGDSNSMIKLPTCIQSIVFSGFNPPPASRKLTGDLLYLEIQVEGEESVLHVTCHVDGFFINRSSQGHFDPRLHKVHDHRDHLLLNVLRQASSVFETSYQLVLSRASMLAKEGPASIQWMIAAGNDIGGKLPWITPDNGSPESHKYDKNRAEDELCASYGMEERGVLRDWNEEYQCCRELPATTLKEKIVRARVMYKIVTEFVEAASQGAMAIVEGHIPPINPMDEPNAHVYVFNNIFFSLPVDGKSSAKDATNQNDEGGYSSANRDLQGVKAVNEADISGLYTLATAIVDYLGIRVIAQSLIPGILQGEAASKLIYGSVDGGKTIAFNPKMHELMLKASAKLHLAEREVQPLGLGSPRTDSEPTNTTCSNNGSEEISKGQAGTDIVKLCGPVEAKGILGSDGRMYALDLVRITPKDSTFYEQESVSNMNVDGLHFQREDDTYVALLRPELINLYVLWRRNQIRRAKRDVSSDTKKLDSNTSDDKKALEEGIENGEGTAVKTKDEQALESAKSPSDLENTKDVSLANTNENEPAPIQFNPNVFMKYDACVDKDQAVKDEALARDAADYLQKVVLPAFVADLRRGSISPADGYSLAELMHSCGINMRYLGRLASLITKSETSSASNTAYLSELLETEMLARATKHLICSIVSSDPVTRAAPGQALICILNAIFGGCVDTHSNNVASEEKQTQTEKKIGSNQTSNGTSTNGVAKHLSEEIEQHLHTSAIWTKLNEHIKNHFDFELSLWGSHNNDTALKRVHPHVLLRRICQHTGLRVRSRDYDFKIAAPFTITDITGVVPIVKDSLPNHPLPLAKQLLERGRFYLSTGSLASAYELLQESSALLFQVCGAAHEDAALCSSSLATVLYHAGDVAGAIAQQQRALVLYTQLNGIDYHDTIFAHANLALFLHANNQSDLAALHMRRSIYLLELCAGTNSPELGSLYFKLGMICQDAGHLALALKCHQESLRRGDSDCLQSATTYHQMALACALVGDFREALSHEKKVYAIYKEILGEKETHTLESAKFMTRFTEKAVEGAKGRREVDAAAAADAIAKQLLQELDQSTCTGKKKKVKKGKQSITK</sequence>
<dbReference type="InterPro" id="IPR025697">
    <property type="entry name" value="CLU_dom"/>
</dbReference>
<dbReference type="SMART" id="SM00028">
    <property type="entry name" value="TPR"/>
    <property type="match status" value="5"/>
</dbReference>